<comment type="caution">
    <text evidence="1">The sequence shown here is derived from an EMBL/GenBank/DDBJ whole genome shotgun (WGS) entry which is preliminary data.</text>
</comment>
<dbReference type="Proteomes" id="UP000886752">
    <property type="component" value="Unassembled WGS sequence"/>
</dbReference>
<dbReference type="Pfam" id="PF12541">
    <property type="entry name" value="DUF3737"/>
    <property type="match status" value="1"/>
</dbReference>
<evidence type="ECO:0000313" key="2">
    <source>
        <dbReference type="Proteomes" id="UP000886752"/>
    </source>
</evidence>
<evidence type="ECO:0000313" key="1">
    <source>
        <dbReference type="EMBL" id="HIW00221.1"/>
    </source>
</evidence>
<dbReference type="Gene3D" id="2.160.20.10">
    <property type="entry name" value="Single-stranded right-handed beta-helix, Pectin lyase-like"/>
    <property type="match status" value="1"/>
</dbReference>
<reference evidence="1" key="1">
    <citation type="journal article" date="2021" name="PeerJ">
        <title>Extensive microbial diversity within the chicken gut microbiome revealed by metagenomics and culture.</title>
        <authorList>
            <person name="Gilroy R."/>
            <person name="Ravi A."/>
            <person name="Getino M."/>
            <person name="Pursley I."/>
            <person name="Horton D.L."/>
            <person name="Alikhan N.F."/>
            <person name="Baker D."/>
            <person name="Gharbi K."/>
            <person name="Hall N."/>
            <person name="Watson M."/>
            <person name="Adriaenssens E.M."/>
            <person name="Foster-Nyarko E."/>
            <person name="Jarju S."/>
            <person name="Secka A."/>
            <person name="Antonio M."/>
            <person name="Oren A."/>
            <person name="Chaudhuri R.R."/>
            <person name="La Ragione R."/>
            <person name="Hildebrand F."/>
            <person name="Pallen M.J."/>
        </authorList>
    </citation>
    <scope>NUCLEOTIDE SEQUENCE</scope>
    <source>
        <strain evidence="1">ChiHecec2B26-446</strain>
    </source>
</reference>
<dbReference type="EMBL" id="DXHV01000037">
    <property type="protein sequence ID" value="HIW00221.1"/>
    <property type="molecule type" value="Genomic_DNA"/>
</dbReference>
<organism evidence="1 2">
    <name type="scientific">Candidatus Desulfovibrio intestinipullorum</name>
    <dbReference type="NCBI Taxonomy" id="2838536"/>
    <lineage>
        <taxon>Bacteria</taxon>
        <taxon>Pseudomonadati</taxon>
        <taxon>Thermodesulfobacteriota</taxon>
        <taxon>Desulfovibrionia</taxon>
        <taxon>Desulfovibrionales</taxon>
        <taxon>Desulfovibrionaceae</taxon>
        <taxon>Desulfovibrio</taxon>
    </lineage>
</organism>
<sequence>MQTISNRSFDAERALYGMRDLHLVNCRFTGPEDGESAVKECRHVHAEHCLCDLRYPFWHVHDLHLDQCEITENGRAALWYSDHVSIRDSRLHGIKALRECHEVDVRGCDIASDEFGWFSRNVTMQDCTVQGSYFMMQARNLTFSGVRFSGRYALQYLHDCTFTDCNITSRDAFWHAENVLVKNCVLKGEFLGWYSNHLTLDHCRILSSQPLCYCDNLTLIDCEVVDSDLCFEKSRLTATITTTVDSIKNPLSGTIELPGVDELICDDPESTARIITTGTKPASQGDHTYLTHCNRCDTLGKAR</sequence>
<reference evidence="1" key="2">
    <citation type="submission" date="2021-04" db="EMBL/GenBank/DDBJ databases">
        <authorList>
            <person name="Gilroy R."/>
        </authorList>
    </citation>
    <scope>NUCLEOTIDE SEQUENCE</scope>
    <source>
        <strain evidence="1">ChiHecec2B26-446</strain>
    </source>
</reference>
<dbReference type="InterPro" id="IPR012334">
    <property type="entry name" value="Pectin_lyas_fold"/>
</dbReference>
<dbReference type="AlphaFoldDB" id="A0A9D1PW79"/>
<protein>
    <submittedName>
        <fullName evidence="1">DUF3737 family protein</fullName>
    </submittedName>
</protein>
<accession>A0A9D1PW79</accession>
<dbReference type="InterPro" id="IPR022208">
    <property type="entry name" value="DUF3737"/>
</dbReference>
<name>A0A9D1PW79_9BACT</name>
<dbReference type="SUPFAM" id="SSF51126">
    <property type="entry name" value="Pectin lyase-like"/>
    <property type="match status" value="1"/>
</dbReference>
<gene>
    <name evidence="1" type="ORF">H9894_03415</name>
</gene>
<proteinExistence type="predicted"/>
<dbReference type="InterPro" id="IPR011050">
    <property type="entry name" value="Pectin_lyase_fold/virulence"/>
</dbReference>